<comment type="caution">
    <text evidence="3">The sequence shown here is derived from an EMBL/GenBank/DDBJ whole genome shotgun (WGS) entry which is preliminary data.</text>
</comment>
<feature type="compositionally biased region" description="Acidic residues" evidence="1">
    <location>
        <begin position="88"/>
        <end position="97"/>
    </location>
</feature>
<evidence type="ECO:0000313" key="3">
    <source>
        <dbReference type="EMBL" id="KAJ7036192.1"/>
    </source>
</evidence>
<accession>A0AAD6T2L3</accession>
<feature type="chain" id="PRO_5041994610" description="Secreted protein" evidence="2">
    <location>
        <begin position="21"/>
        <end position="202"/>
    </location>
</feature>
<evidence type="ECO:0000256" key="2">
    <source>
        <dbReference type="SAM" id="SignalP"/>
    </source>
</evidence>
<feature type="region of interest" description="Disordered" evidence="1">
    <location>
        <begin position="45"/>
        <end position="180"/>
    </location>
</feature>
<feature type="signal peptide" evidence="2">
    <location>
        <begin position="1"/>
        <end position="20"/>
    </location>
</feature>
<evidence type="ECO:0008006" key="5">
    <source>
        <dbReference type="Google" id="ProtNLM"/>
    </source>
</evidence>
<dbReference type="Proteomes" id="UP001218188">
    <property type="component" value="Unassembled WGS sequence"/>
</dbReference>
<gene>
    <name evidence="3" type="ORF">C8F04DRAFT_1394419</name>
</gene>
<evidence type="ECO:0000313" key="4">
    <source>
        <dbReference type="Proteomes" id="UP001218188"/>
    </source>
</evidence>
<dbReference type="AlphaFoldDB" id="A0AAD6T2L3"/>
<feature type="compositionally biased region" description="Acidic residues" evidence="1">
    <location>
        <begin position="57"/>
        <end position="67"/>
    </location>
</feature>
<evidence type="ECO:0000256" key="1">
    <source>
        <dbReference type="SAM" id="MobiDB-lite"/>
    </source>
</evidence>
<keyword evidence="2" id="KW-0732">Signal</keyword>
<protein>
    <recommendedName>
        <fullName evidence="5">Secreted protein</fullName>
    </recommendedName>
</protein>
<proteinExistence type="predicted"/>
<keyword evidence="4" id="KW-1185">Reference proteome</keyword>
<dbReference type="EMBL" id="JARJCM010000045">
    <property type="protein sequence ID" value="KAJ7036192.1"/>
    <property type="molecule type" value="Genomic_DNA"/>
</dbReference>
<organism evidence="3 4">
    <name type="scientific">Mycena alexandri</name>
    <dbReference type="NCBI Taxonomy" id="1745969"/>
    <lineage>
        <taxon>Eukaryota</taxon>
        <taxon>Fungi</taxon>
        <taxon>Dikarya</taxon>
        <taxon>Basidiomycota</taxon>
        <taxon>Agaricomycotina</taxon>
        <taxon>Agaricomycetes</taxon>
        <taxon>Agaricomycetidae</taxon>
        <taxon>Agaricales</taxon>
        <taxon>Marasmiineae</taxon>
        <taxon>Mycenaceae</taxon>
        <taxon>Mycena</taxon>
    </lineage>
</organism>
<feature type="compositionally biased region" description="Low complexity" evidence="1">
    <location>
        <begin position="166"/>
        <end position="179"/>
    </location>
</feature>
<sequence length="202" mass="21260">MRYTPAIAIAILAAITAVAAAPAPAPGVGAPGPVISYFSLRRYKGVGGRRPKRDDSAEATDDDPDDFPDSRALAVSKRDDDTGGAIEDNPDDCLDFDFDSRALAVKEAGARRDDDTGEATNNDPDDLPDLDTRALDAAPAPELTSEENKPGTPLAGGASSNDEAAEQPAPEAELVEQPESSSMDCYYQLIDEFFVNDGGLEN</sequence>
<reference evidence="3" key="1">
    <citation type="submission" date="2023-03" db="EMBL/GenBank/DDBJ databases">
        <title>Massive genome expansion in bonnet fungi (Mycena s.s.) driven by repeated elements and novel gene families across ecological guilds.</title>
        <authorList>
            <consortium name="Lawrence Berkeley National Laboratory"/>
            <person name="Harder C.B."/>
            <person name="Miyauchi S."/>
            <person name="Viragh M."/>
            <person name="Kuo A."/>
            <person name="Thoen E."/>
            <person name="Andreopoulos B."/>
            <person name="Lu D."/>
            <person name="Skrede I."/>
            <person name="Drula E."/>
            <person name="Henrissat B."/>
            <person name="Morin E."/>
            <person name="Kohler A."/>
            <person name="Barry K."/>
            <person name="LaButti K."/>
            <person name="Morin E."/>
            <person name="Salamov A."/>
            <person name="Lipzen A."/>
            <person name="Mereny Z."/>
            <person name="Hegedus B."/>
            <person name="Baldrian P."/>
            <person name="Stursova M."/>
            <person name="Weitz H."/>
            <person name="Taylor A."/>
            <person name="Grigoriev I.V."/>
            <person name="Nagy L.G."/>
            <person name="Martin F."/>
            <person name="Kauserud H."/>
        </authorList>
    </citation>
    <scope>NUCLEOTIDE SEQUENCE</scope>
    <source>
        <strain evidence="3">CBHHK200</strain>
    </source>
</reference>
<name>A0AAD6T2L3_9AGAR</name>